<feature type="domain" description="DUF6234" evidence="3">
    <location>
        <begin position="33"/>
        <end position="162"/>
    </location>
</feature>
<feature type="compositionally biased region" description="Basic and acidic residues" evidence="1">
    <location>
        <begin position="139"/>
        <end position="149"/>
    </location>
</feature>
<reference evidence="4 5" key="1">
    <citation type="journal article" date="2019" name="Int. J. Syst. Evol. Microbiol.">
        <title>The Global Catalogue of Microorganisms (GCM) 10K type strain sequencing project: providing services to taxonomists for standard genome sequencing and annotation.</title>
        <authorList>
            <consortium name="The Broad Institute Genomics Platform"/>
            <consortium name="The Broad Institute Genome Sequencing Center for Infectious Disease"/>
            <person name="Wu L."/>
            <person name="Ma J."/>
        </authorList>
    </citation>
    <scope>NUCLEOTIDE SEQUENCE [LARGE SCALE GENOMIC DNA]</scope>
    <source>
        <strain evidence="4 5">JCM 4805</strain>
    </source>
</reference>
<keyword evidence="5" id="KW-1185">Reference proteome</keyword>
<sequence>MSTRTQAGAGAGRDTAAMTSAPAASPPPRLHWFADLCLALFLLAVDAGLLFVIWFGAAMYAWRNGGSGDDFAASAAATAEATVGGLIAVGVLAVLTAVASYRLFRTRRPIAAVAQAVAAAVLAFGALAGAALEYHERHRETVSPAEHRGPVGCRSGGDSGECRDSGG</sequence>
<feature type="region of interest" description="Disordered" evidence="1">
    <location>
        <begin position="1"/>
        <end position="22"/>
    </location>
</feature>
<evidence type="ECO:0000259" key="3">
    <source>
        <dbReference type="Pfam" id="PF19747"/>
    </source>
</evidence>
<evidence type="ECO:0000256" key="1">
    <source>
        <dbReference type="SAM" id="MobiDB-lite"/>
    </source>
</evidence>
<feature type="transmembrane region" description="Helical" evidence="2">
    <location>
        <begin position="111"/>
        <end position="132"/>
    </location>
</feature>
<dbReference type="InterPro" id="IPR046201">
    <property type="entry name" value="DUF6234"/>
</dbReference>
<dbReference type="Proteomes" id="UP001500909">
    <property type="component" value="Unassembled WGS sequence"/>
</dbReference>
<feature type="transmembrane region" description="Helical" evidence="2">
    <location>
        <begin position="82"/>
        <end position="104"/>
    </location>
</feature>
<feature type="transmembrane region" description="Helical" evidence="2">
    <location>
        <begin position="36"/>
        <end position="62"/>
    </location>
</feature>
<comment type="caution">
    <text evidence="4">The sequence shown here is derived from an EMBL/GenBank/DDBJ whole genome shotgun (WGS) entry which is preliminary data.</text>
</comment>
<dbReference type="Pfam" id="PF19747">
    <property type="entry name" value="DUF6234"/>
    <property type="match status" value="1"/>
</dbReference>
<keyword evidence="2" id="KW-1133">Transmembrane helix</keyword>
<proteinExistence type="predicted"/>
<name>A0ABN1AF49_9ACTN</name>
<keyword evidence="2" id="KW-0472">Membrane</keyword>
<accession>A0ABN1AF49</accession>
<protein>
    <recommendedName>
        <fullName evidence="3">DUF6234 domain-containing protein</fullName>
    </recommendedName>
</protein>
<organism evidence="4 5">
    <name type="scientific">Streptomyces olivaceiscleroticus</name>
    <dbReference type="NCBI Taxonomy" id="68245"/>
    <lineage>
        <taxon>Bacteria</taxon>
        <taxon>Bacillati</taxon>
        <taxon>Actinomycetota</taxon>
        <taxon>Actinomycetes</taxon>
        <taxon>Kitasatosporales</taxon>
        <taxon>Streptomycetaceae</taxon>
        <taxon>Streptomyces</taxon>
    </lineage>
</organism>
<dbReference type="EMBL" id="BAAABY010000031">
    <property type="protein sequence ID" value="GAA0474986.1"/>
    <property type="molecule type" value="Genomic_DNA"/>
</dbReference>
<evidence type="ECO:0000313" key="5">
    <source>
        <dbReference type="Proteomes" id="UP001500909"/>
    </source>
</evidence>
<evidence type="ECO:0000256" key="2">
    <source>
        <dbReference type="SAM" id="Phobius"/>
    </source>
</evidence>
<evidence type="ECO:0000313" key="4">
    <source>
        <dbReference type="EMBL" id="GAA0474986.1"/>
    </source>
</evidence>
<gene>
    <name evidence="4" type="ORF">GCM10010361_44220</name>
</gene>
<feature type="region of interest" description="Disordered" evidence="1">
    <location>
        <begin position="139"/>
        <end position="167"/>
    </location>
</feature>
<keyword evidence="2" id="KW-0812">Transmembrane</keyword>